<dbReference type="EMBL" id="LUKJ01000002">
    <property type="protein sequence ID" value="KZN20483.1"/>
    <property type="molecule type" value="Genomic_DNA"/>
</dbReference>
<evidence type="ECO:0000313" key="2">
    <source>
        <dbReference type="Proteomes" id="UP000076489"/>
    </source>
</evidence>
<sequence>MSDRFDPAVIPTVEVEIVYSDFQRAELGQWYWTSHGDDPRVLMCVMDLGSNFVELREPEAARGGWRLARVHRDDFAKELTFEPNAEAKIREMVQRCQAALALNISEIQRLTEQLGIAPQLSQQSQGDTEGKSLALLNSQLDVDAFKSSLILAKKETLPALFKKNEELAGELGRWMGASSMPMKAMLGPLKQSVDKIEDRLFSIQLYAGMFETIFTLSEGQPAAKDEKLRIMQRRLYMDEECLLDYASGGMEFDGMGQFDKWLAKPVNRDRILPFPRCMVAMRVRRDTKDRDGIGLSAFVQIREANADKFTYLIIRNGEQVYRVCTDIDFGELMFPERSVFDPSEPMMMKLFAGRLDRMMTKREFDCLIDEGKKLAAQSEQWELENPREAWEQANPKKSWHYANPYRGERFTGSSWHPFDDSSVYFDEGMKKVQGEIKEYNRIAMVIQGLFDRTTTLHPHSPVKMWQPASFSSAVELIYDSSMVLHYGDAPDIQGYIDACNAKTTADSVMFGQELVWLEKEAERVNRSTRDNWRIPSDKKYYYKKYAPPGDQGPGRIAKMGSWKPRSKVATFNWQRPRLKYVCGSVFLDVKITVPLDKLFNVSAYQLGDFKRFFADPRTREQYLSWAPMLLSAEDYHRGHLKPQEPLSE</sequence>
<organism evidence="1 2">
    <name type="scientific">Pseudomonas fluorescens</name>
    <dbReference type="NCBI Taxonomy" id="294"/>
    <lineage>
        <taxon>Bacteria</taxon>
        <taxon>Pseudomonadati</taxon>
        <taxon>Pseudomonadota</taxon>
        <taxon>Gammaproteobacteria</taxon>
        <taxon>Pseudomonadales</taxon>
        <taxon>Pseudomonadaceae</taxon>
        <taxon>Pseudomonas</taxon>
    </lineage>
</organism>
<dbReference type="Proteomes" id="UP000076489">
    <property type="component" value="Unassembled WGS sequence"/>
</dbReference>
<name>A0A166QLS7_PSEFL</name>
<dbReference type="RefSeq" id="WP_063340528.1">
    <property type="nucleotide sequence ID" value="NZ_LUKJ01000002.1"/>
</dbReference>
<accession>A0A166QLS7</accession>
<protein>
    <submittedName>
        <fullName evidence="1">Uncharacterized protein</fullName>
    </submittedName>
</protein>
<proteinExistence type="predicted"/>
<gene>
    <name evidence="1" type="ORF">A1D17_02775</name>
</gene>
<dbReference type="OrthoDB" id="9147139at2"/>
<comment type="caution">
    <text evidence="1">The sequence shown here is derived from an EMBL/GenBank/DDBJ whole genome shotgun (WGS) entry which is preliminary data.</text>
</comment>
<reference evidence="2" key="1">
    <citation type="submission" date="2016-03" db="EMBL/GenBank/DDBJ databases">
        <authorList>
            <person name="Ray J."/>
            <person name="Price M."/>
            <person name="Deutschbauer A."/>
        </authorList>
    </citation>
    <scope>NUCLEOTIDE SEQUENCE [LARGE SCALE GENOMIC DNA]</scope>
    <source>
        <strain evidence="2">FW300-N1B4</strain>
    </source>
</reference>
<dbReference type="AlphaFoldDB" id="A0A166QLS7"/>
<evidence type="ECO:0000313" key="1">
    <source>
        <dbReference type="EMBL" id="KZN20483.1"/>
    </source>
</evidence>
<reference evidence="1 2" key="2">
    <citation type="journal article" date="2018" name="Nature">
        <title>Mutant phenotypes for thousands of bacterial genes of unknown function.</title>
        <authorList>
            <person name="Price M.N."/>
            <person name="Wetmore K.M."/>
            <person name="Waters R.J."/>
            <person name="Callaghan M."/>
            <person name="Ray J."/>
            <person name="Liu H."/>
            <person name="Kuehl J.V."/>
            <person name="Melnyk R.A."/>
            <person name="Lamson J.S."/>
            <person name="Suh Y."/>
            <person name="Carlson H.K."/>
            <person name="Esquivel Z."/>
            <person name="Sadeeshkumar H."/>
            <person name="Chakraborty R."/>
            <person name="Zane G.M."/>
            <person name="Rubin B.E."/>
            <person name="Wall J.D."/>
            <person name="Visel A."/>
            <person name="Bristow J."/>
            <person name="Blow M.J."/>
            <person name="Arkin A.P."/>
            <person name="Deutschbauer A.M."/>
        </authorList>
    </citation>
    <scope>NUCLEOTIDE SEQUENCE [LARGE SCALE GENOMIC DNA]</scope>
    <source>
        <strain evidence="1 2">FW300-N1B4</strain>
    </source>
</reference>